<evidence type="ECO:0000313" key="2">
    <source>
        <dbReference type="Proteomes" id="UP000011147"/>
    </source>
</evidence>
<sequence length="44" mass="5604">MSLTINLTTHWHGFKYRGWQKIKDHPYRWWTLHLGYINIVYSRW</sequence>
<dbReference type="EMBL" id="JX483879">
    <property type="protein sequence ID" value="AGC35954.1"/>
    <property type="molecule type" value="Genomic_DNA"/>
</dbReference>
<dbReference type="Proteomes" id="UP000011147">
    <property type="component" value="Segment"/>
</dbReference>
<name>L7TNR3_9CAUD</name>
<protein>
    <submittedName>
        <fullName evidence="1">Uncharacterized protein</fullName>
    </submittedName>
</protein>
<organism evidence="1 2">
    <name type="scientific">Rhizobium phage RHEph08</name>
    <dbReference type="NCBI Taxonomy" id="1220715"/>
    <lineage>
        <taxon>Viruses</taxon>
        <taxon>Duplodnaviria</taxon>
        <taxon>Heunggongvirae</taxon>
        <taxon>Uroviricota</taxon>
        <taxon>Caudoviricetes</taxon>
        <taxon>Autographivirales</taxon>
        <taxon>Dunnvirinae</taxon>
        <taxon>Cuernavacavirus</taxon>
        <taxon>Cuernavacavirus RHEph08</taxon>
    </lineage>
</organism>
<accession>L7TNR3</accession>
<gene>
    <name evidence="1" type="ORF">RHEph08_gp030</name>
</gene>
<reference evidence="1 2" key="1">
    <citation type="journal article" date="2013" name="Appl. Environ. Microbiol.">
        <title>Narrow Host-Range Bacteriophages that Infect Rhizobium etli associate with Distinct Genomic Types.</title>
        <authorList>
            <person name="Santamaria R.I."/>
            <person name="Bustos P."/>
            <person name="Sepulveda-Robles O."/>
            <person name="Lozano L."/>
            <person name="Rodriguez C."/>
            <person name="Fernandez J.L."/>
            <person name="Juarez S."/>
            <person name="Kameyama L."/>
            <person name="Guarneros G."/>
            <person name="Davila G."/>
            <person name="Gonzalez V."/>
        </authorList>
    </citation>
    <scope>NUCLEOTIDE SEQUENCE [LARGE SCALE GENOMIC DNA]</scope>
</reference>
<proteinExistence type="predicted"/>
<evidence type="ECO:0000313" key="1">
    <source>
        <dbReference type="EMBL" id="AGC35954.1"/>
    </source>
</evidence>
<keyword evidence="2" id="KW-1185">Reference proteome</keyword>